<organism evidence="1 2">
    <name type="scientific">Meripilus lineatus</name>
    <dbReference type="NCBI Taxonomy" id="2056292"/>
    <lineage>
        <taxon>Eukaryota</taxon>
        <taxon>Fungi</taxon>
        <taxon>Dikarya</taxon>
        <taxon>Basidiomycota</taxon>
        <taxon>Agaricomycotina</taxon>
        <taxon>Agaricomycetes</taxon>
        <taxon>Polyporales</taxon>
        <taxon>Meripilaceae</taxon>
        <taxon>Meripilus</taxon>
    </lineage>
</organism>
<evidence type="ECO:0000313" key="2">
    <source>
        <dbReference type="Proteomes" id="UP001212997"/>
    </source>
</evidence>
<reference evidence="1" key="1">
    <citation type="submission" date="2022-07" db="EMBL/GenBank/DDBJ databases">
        <title>Genome Sequence of Physisporinus lineatus.</title>
        <authorList>
            <person name="Buettner E."/>
        </authorList>
    </citation>
    <scope>NUCLEOTIDE SEQUENCE</scope>
    <source>
        <strain evidence="1">VT162</strain>
    </source>
</reference>
<dbReference type="Proteomes" id="UP001212997">
    <property type="component" value="Unassembled WGS sequence"/>
</dbReference>
<evidence type="ECO:0000313" key="1">
    <source>
        <dbReference type="EMBL" id="KAJ3475738.1"/>
    </source>
</evidence>
<keyword evidence="2" id="KW-1185">Reference proteome</keyword>
<comment type="caution">
    <text evidence="1">The sequence shown here is derived from an EMBL/GenBank/DDBJ whole genome shotgun (WGS) entry which is preliminary data.</text>
</comment>
<accession>A0AAD5YD74</accession>
<dbReference type="EMBL" id="JANAWD010000807">
    <property type="protein sequence ID" value="KAJ3475738.1"/>
    <property type="molecule type" value="Genomic_DNA"/>
</dbReference>
<name>A0AAD5YD74_9APHY</name>
<gene>
    <name evidence="1" type="ORF">NLI96_g11637</name>
</gene>
<dbReference type="AlphaFoldDB" id="A0AAD5YD74"/>
<protein>
    <submittedName>
        <fullName evidence="1">Uncharacterized protein</fullName>
    </submittedName>
</protein>
<sequence>MPVYCAPLLSTQYPRSNKNLTHAHHHGQRCEYNIVDYLKDPTCCCYCGHRPSQESRTWPHEMERHMCSRHSVNIEDHFAQRDNVCDAVLRVQDDDSTLVVCGYSSTARNDLERHKESHVKDNFWVKSVDSVKTPRHKIHYVKPEDRVAAPTREDKPAVCPQFDIHPYFLKEALPPCFWPSAEYWEEKRKRPWPRPHQ</sequence>
<proteinExistence type="predicted"/>